<dbReference type="OrthoDB" id="25887at2759"/>
<evidence type="ECO:0000313" key="4">
    <source>
        <dbReference type="EMBL" id="EDO44478.1"/>
    </source>
</evidence>
<reference evidence="4 5" key="1">
    <citation type="journal article" date="2007" name="Science">
        <title>Sea anemone genome reveals ancestral eumetazoan gene repertoire and genomic organization.</title>
        <authorList>
            <person name="Putnam N.H."/>
            <person name="Srivastava M."/>
            <person name="Hellsten U."/>
            <person name="Dirks B."/>
            <person name="Chapman J."/>
            <person name="Salamov A."/>
            <person name="Terry A."/>
            <person name="Shapiro H."/>
            <person name="Lindquist E."/>
            <person name="Kapitonov V.V."/>
            <person name="Jurka J."/>
            <person name="Genikhovich G."/>
            <person name="Grigoriev I.V."/>
            <person name="Lucas S.M."/>
            <person name="Steele R.E."/>
            <person name="Finnerty J.R."/>
            <person name="Technau U."/>
            <person name="Martindale M.Q."/>
            <person name="Rokhsar D.S."/>
        </authorList>
    </citation>
    <scope>NUCLEOTIDE SEQUENCE [LARGE SCALE GENOMIC DNA]</scope>
    <source>
        <strain evidence="5">CH2 X CH6</strain>
    </source>
</reference>
<dbReference type="Gene3D" id="2.60.40.790">
    <property type="match status" value="1"/>
</dbReference>
<evidence type="ECO:0000259" key="3">
    <source>
        <dbReference type="Pfam" id="PF18201"/>
    </source>
</evidence>
<evidence type="ECO:0000256" key="2">
    <source>
        <dbReference type="SAM" id="MobiDB-lite"/>
    </source>
</evidence>
<dbReference type="PANTHER" id="PTHR21083:SF0">
    <property type="entry name" value="DYNEIN AXONEMAL ASSEMBLY FACTOR 6"/>
    <property type="match status" value="1"/>
</dbReference>
<sequence length="187" mass="21254">MEGIATQLTALSDLLKPPEDGDSSDDELEKPNRPKFTPGNIGPVKKTSRADPKENKVTTKDIWEPEEIPDSAHAEDEFDPRPSPEYDMVFKQAISPEEMFLQMGNRNPSSASCEEIVVKIKLPDTEYKDVDLDVTDTFLDCRTPKYKLGIHLPNPVDSKNGKAKWDKRTELLTVTLRLVREYDFLNF</sequence>
<dbReference type="Proteomes" id="UP000001593">
    <property type="component" value="Unassembled WGS sequence"/>
</dbReference>
<dbReference type="GO" id="GO:0070286">
    <property type="term" value="P:axonemal dynein complex assembly"/>
    <property type="evidence" value="ECO:0000318"/>
    <property type="project" value="GO_Central"/>
</dbReference>
<name>A7RVM5_NEMVE</name>
<dbReference type="GO" id="GO:0045505">
    <property type="term" value="F:dynein intermediate chain binding"/>
    <property type="evidence" value="ECO:0000318"/>
    <property type="project" value="GO_Central"/>
</dbReference>
<dbReference type="InterPro" id="IPR026697">
    <property type="entry name" value="DNAAF6"/>
</dbReference>
<dbReference type="AlphaFoldDB" id="A7RVM5"/>
<dbReference type="InParanoid" id="A7RVM5"/>
<dbReference type="KEGG" id="nve:5516471"/>
<evidence type="ECO:0000313" key="5">
    <source>
        <dbReference type="Proteomes" id="UP000001593"/>
    </source>
</evidence>
<dbReference type="Pfam" id="PF18201">
    <property type="entry name" value="PIH1_CS"/>
    <property type="match status" value="1"/>
</dbReference>
<feature type="domain" description="PIH1D1/2/3 CS-like" evidence="3">
    <location>
        <begin position="84"/>
        <end position="177"/>
    </location>
</feature>
<proteinExistence type="inferred from homology"/>
<dbReference type="OMA" id="ESMVVHK"/>
<dbReference type="InterPro" id="IPR041442">
    <property type="entry name" value="PIH1D1/2/3_CS-like"/>
</dbReference>
<feature type="compositionally biased region" description="Polar residues" evidence="2">
    <location>
        <begin position="1"/>
        <end position="10"/>
    </location>
</feature>
<keyword evidence="5" id="KW-1185">Reference proteome</keyword>
<dbReference type="EMBL" id="DS469544">
    <property type="protein sequence ID" value="EDO44478.1"/>
    <property type="molecule type" value="Genomic_DNA"/>
</dbReference>
<organism evidence="4 5">
    <name type="scientific">Nematostella vectensis</name>
    <name type="common">Starlet sea anemone</name>
    <dbReference type="NCBI Taxonomy" id="45351"/>
    <lineage>
        <taxon>Eukaryota</taxon>
        <taxon>Metazoa</taxon>
        <taxon>Cnidaria</taxon>
        <taxon>Anthozoa</taxon>
        <taxon>Hexacorallia</taxon>
        <taxon>Actiniaria</taxon>
        <taxon>Edwardsiidae</taxon>
        <taxon>Nematostella</taxon>
    </lineage>
</organism>
<dbReference type="PANTHER" id="PTHR21083">
    <property type="entry name" value="TWISTER"/>
    <property type="match status" value="1"/>
</dbReference>
<accession>A7RVM5</accession>
<feature type="compositionally biased region" description="Basic and acidic residues" evidence="2">
    <location>
        <begin position="48"/>
        <end position="63"/>
    </location>
</feature>
<dbReference type="GO" id="GO:0051087">
    <property type="term" value="F:protein-folding chaperone binding"/>
    <property type="evidence" value="ECO:0007669"/>
    <property type="project" value="InterPro"/>
</dbReference>
<dbReference type="HOGENOM" id="CLU_106090_1_0_1"/>
<evidence type="ECO:0000256" key="1">
    <source>
        <dbReference type="ARBA" id="ARBA00008511"/>
    </source>
</evidence>
<feature type="region of interest" description="Disordered" evidence="2">
    <location>
        <begin position="1"/>
        <end position="82"/>
    </location>
</feature>
<dbReference type="PhylomeDB" id="A7RVM5"/>
<comment type="similarity">
    <text evidence="1">Belongs to the PIH1 family.</text>
</comment>
<dbReference type="SUPFAM" id="SSF49764">
    <property type="entry name" value="HSP20-like chaperones"/>
    <property type="match status" value="1"/>
</dbReference>
<feature type="compositionally biased region" description="Basic and acidic residues" evidence="2">
    <location>
        <begin position="70"/>
        <end position="82"/>
    </location>
</feature>
<dbReference type="GO" id="GO:0005737">
    <property type="term" value="C:cytoplasm"/>
    <property type="evidence" value="ECO:0000318"/>
    <property type="project" value="GO_Central"/>
</dbReference>
<protein>
    <recommendedName>
        <fullName evidence="3">PIH1D1/2/3 CS-like domain-containing protein</fullName>
    </recommendedName>
</protein>
<dbReference type="InterPro" id="IPR008978">
    <property type="entry name" value="HSP20-like_chaperone"/>
</dbReference>
<gene>
    <name evidence="4" type="ORF">NEMVEDRAFT_v1g182461</name>
</gene>
<dbReference type="STRING" id="45351.A7RVM5"/>
<dbReference type="eggNOG" id="ENOG502RZWX">
    <property type="taxonomic scope" value="Eukaryota"/>
</dbReference>